<feature type="transmembrane region" description="Helical" evidence="6">
    <location>
        <begin position="622"/>
        <end position="641"/>
    </location>
</feature>
<proteinExistence type="predicted"/>
<evidence type="ECO:0000256" key="7">
    <source>
        <dbReference type="SAM" id="SignalP"/>
    </source>
</evidence>
<dbReference type="PANTHER" id="PTHR23112:SF37">
    <property type="entry name" value="G PROTEIN-COUPLED RECEPTOR GPR1"/>
    <property type="match status" value="1"/>
</dbReference>
<evidence type="ECO:0000256" key="5">
    <source>
        <dbReference type="SAM" id="MobiDB-lite"/>
    </source>
</evidence>
<accession>A0AAD3CM33</accession>
<dbReference type="GO" id="GO:0005886">
    <property type="term" value="C:plasma membrane"/>
    <property type="evidence" value="ECO:0007669"/>
    <property type="project" value="TreeGrafter"/>
</dbReference>
<feature type="transmembrane region" description="Helical" evidence="6">
    <location>
        <begin position="779"/>
        <end position="802"/>
    </location>
</feature>
<evidence type="ECO:0008006" key="10">
    <source>
        <dbReference type="Google" id="ProtNLM"/>
    </source>
</evidence>
<keyword evidence="7" id="KW-0732">Signal</keyword>
<evidence type="ECO:0000313" key="8">
    <source>
        <dbReference type="EMBL" id="GFH47376.1"/>
    </source>
</evidence>
<feature type="transmembrane region" description="Helical" evidence="6">
    <location>
        <begin position="653"/>
        <end position="675"/>
    </location>
</feature>
<feature type="compositionally biased region" description="Basic residues" evidence="5">
    <location>
        <begin position="926"/>
        <end position="940"/>
    </location>
</feature>
<feature type="compositionally biased region" description="Low complexity" evidence="5">
    <location>
        <begin position="985"/>
        <end position="1000"/>
    </location>
</feature>
<evidence type="ECO:0000256" key="3">
    <source>
        <dbReference type="ARBA" id="ARBA00022989"/>
    </source>
</evidence>
<dbReference type="GO" id="GO:0007189">
    <property type="term" value="P:adenylate cyclase-activating G protein-coupled receptor signaling pathway"/>
    <property type="evidence" value="ECO:0007669"/>
    <property type="project" value="TreeGrafter"/>
</dbReference>
<dbReference type="SUPFAM" id="SSF81321">
    <property type="entry name" value="Family A G protein-coupled receptor-like"/>
    <property type="match status" value="1"/>
</dbReference>
<keyword evidence="4 6" id="KW-0472">Membrane</keyword>
<feature type="transmembrane region" description="Helical" evidence="6">
    <location>
        <begin position="695"/>
        <end position="717"/>
    </location>
</feature>
<feature type="transmembrane region" description="Helical" evidence="6">
    <location>
        <begin position="878"/>
        <end position="897"/>
    </location>
</feature>
<feature type="region of interest" description="Disordered" evidence="5">
    <location>
        <begin position="926"/>
        <end position="947"/>
    </location>
</feature>
<dbReference type="EMBL" id="BLLK01000023">
    <property type="protein sequence ID" value="GFH47376.1"/>
    <property type="molecule type" value="Genomic_DNA"/>
</dbReference>
<feature type="chain" id="PRO_5042293224" description="G-protein coupled receptors family 2 profile 2 domain-containing protein" evidence="7">
    <location>
        <begin position="20"/>
        <end position="1100"/>
    </location>
</feature>
<dbReference type="Gene3D" id="1.20.1070.10">
    <property type="entry name" value="Rhodopsin 7-helix transmembrane proteins"/>
    <property type="match status" value="1"/>
</dbReference>
<dbReference type="Proteomes" id="UP001054902">
    <property type="component" value="Unassembled WGS sequence"/>
</dbReference>
<comment type="caution">
    <text evidence="8">The sequence shown here is derived from an EMBL/GenBank/DDBJ whole genome shotgun (WGS) entry which is preliminary data.</text>
</comment>
<feature type="transmembrane region" description="Helical" evidence="6">
    <location>
        <begin position="849"/>
        <end position="866"/>
    </location>
</feature>
<evidence type="ECO:0000313" key="9">
    <source>
        <dbReference type="Proteomes" id="UP001054902"/>
    </source>
</evidence>
<evidence type="ECO:0000256" key="1">
    <source>
        <dbReference type="ARBA" id="ARBA00004141"/>
    </source>
</evidence>
<comment type="subcellular location">
    <subcellularLocation>
        <location evidence="1">Membrane</location>
        <topology evidence="1">Multi-pass membrane protein</topology>
    </subcellularLocation>
</comment>
<dbReference type="GO" id="GO:0004930">
    <property type="term" value="F:G protein-coupled receptor activity"/>
    <property type="evidence" value="ECO:0007669"/>
    <property type="project" value="TreeGrafter"/>
</dbReference>
<organism evidence="8 9">
    <name type="scientific">Chaetoceros tenuissimus</name>
    <dbReference type="NCBI Taxonomy" id="426638"/>
    <lineage>
        <taxon>Eukaryota</taxon>
        <taxon>Sar</taxon>
        <taxon>Stramenopiles</taxon>
        <taxon>Ochrophyta</taxon>
        <taxon>Bacillariophyta</taxon>
        <taxon>Coscinodiscophyceae</taxon>
        <taxon>Chaetocerotophycidae</taxon>
        <taxon>Chaetocerotales</taxon>
        <taxon>Chaetocerotaceae</taxon>
        <taxon>Chaetoceros</taxon>
    </lineage>
</organism>
<reference evidence="8 9" key="1">
    <citation type="journal article" date="2021" name="Sci. Rep.">
        <title>The genome of the diatom Chaetoceros tenuissimus carries an ancient integrated fragment of an extant virus.</title>
        <authorList>
            <person name="Hongo Y."/>
            <person name="Kimura K."/>
            <person name="Takaki Y."/>
            <person name="Yoshida Y."/>
            <person name="Baba S."/>
            <person name="Kobayashi G."/>
            <person name="Nagasaki K."/>
            <person name="Hano T."/>
            <person name="Tomaru Y."/>
        </authorList>
    </citation>
    <scope>NUCLEOTIDE SEQUENCE [LARGE SCALE GENOMIC DNA]</scope>
    <source>
        <strain evidence="8 9">NIES-3715</strain>
    </source>
</reference>
<keyword evidence="3 6" id="KW-1133">Transmembrane helix</keyword>
<keyword evidence="9" id="KW-1185">Reference proteome</keyword>
<feature type="compositionally biased region" description="Polar residues" evidence="5">
    <location>
        <begin position="1019"/>
        <end position="1031"/>
    </location>
</feature>
<evidence type="ECO:0000256" key="4">
    <source>
        <dbReference type="ARBA" id="ARBA00023136"/>
    </source>
</evidence>
<protein>
    <recommendedName>
        <fullName evidence="10">G-protein coupled receptors family 2 profile 2 domain-containing protein</fullName>
    </recommendedName>
</protein>
<keyword evidence="2 6" id="KW-0812">Transmembrane</keyword>
<evidence type="ECO:0000256" key="2">
    <source>
        <dbReference type="ARBA" id="ARBA00022692"/>
    </source>
</evidence>
<gene>
    <name evidence="8" type="ORF">CTEN210_03851</name>
</gene>
<dbReference type="AlphaFoldDB" id="A0AAD3CM33"/>
<name>A0AAD3CM33_9STRA</name>
<dbReference type="PANTHER" id="PTHR23112">
    <property type="entry name" value="G PROTEIN-COUPLED RECEPTOR 157-RELATED"/>
    <property type="match status" value="1"/>
</dbReference>
<feature type="region of interest" description="Disordered" evidence="5">
    <location>
        <begin position="984"/>
        <end position="1031"/>
    </location>
</feature>
<feature type="transmembrane region" description="Helical" evidence="6">
    <location>
        <begin position="737"/>
        <end position="759"/>
    </location>
</feature>
<evidence type="ECO:0000256" key="6">
    <source>
        <dbReference type="SAM" id="Phobius"/>
    </source>
</evidence>
<sequence length="1100" mass="121745">MQLLATHLLLLLQAVSISSLSLQKQNENVLSNHISRNAVQSTEIAQTLRKFILDRYWLGDRPPVKCGVVPKPMYKWYWDCFQEHYLNDILSSSSSSGILVGNVNIPPSCSTVHILEDLFCTTGNRQDCLQNSSLWGPCQNCNVNDETKALYQQCSSLYGSPFEKESMPAVESLPLNPNTCSNDANNLGAKVKVFCKLDSDGSSCESTIAQPFFATIDKRNCSTIPMKLNFKFLNVNTENVIVEDTTTIMIDNQSVYKKDGGDLDESTVFGQVLEPASHKVFYSIDYNFDTCKEELLSVKTDLHVKSTTIPTVYAQCGTEIITAVKHSNPLLPCVENDATDLVPNTKLWECMYENIEYKRPSGSDFFEKFLEETQLKIADCKNGDLKCAAEHVGTLLPAVDDKSPMNSADAIADMVNGIASEISTKQKISWENECGSSMQGSITWEDWTCFHETVKRINGTTDKRNLVSGADMDIWSTLLTSLSSTCIESTNTFGLDYCEDYQDVPEDAFFDITEVLDAAEFCEIPEVRPEEVCDFYVPEQNDYNYMVSILEANPEAIAPRCLNEQNIGDMADCTVKSILLPNAPTSTPITSAPTESPTVRVIRTRNDIKFRDASQKSSNAQIFSSLISFLSSLVIICIIFRSYAGAATTFDRMFVGLCGSLVISTFWMMLATAPVPRDTRFFIWNPMGNQHSCNAQGFFLYIGIMASALYIIAMAIYAIGVMKYNKDIANGESRLRAVFIGAPVLISIILAVIVLSLGAYDESPSFCWVSEKHEVAHHIFSSGMFVIVEIAVIAFLVILQLVSRKQTSKLSKYGVDPLVKSTGRSDGDYEYYSLAESEKESIVQSTGKYSIIFLVTFMFPFIQSLMDLAKLDVPSGFRITMGFIFPLHGFLNFIVFIHSRMVTVRKTTMKSWPSCFWNALTSRGKERGKARKTSPQKMKQKSNEDLEEGAYAQHAEIKKLKKWPCLGVHGDVGEDDTEDILEPLQTDSQSSSISPTSIRSVDPNEPLPSIQEDAESMSACDSQSEVGSTSGVSAIDSNILSKLGVLPGTIEGGDDALKLHSSILLRSDQSMNSLDEGSVVTDVTDDARPLLVSDMASDEV</sequence>
<feature type="signal peptide" evidence="7">
    <location>
        <begin position="1"/>
        <end position="19"/>
    </location>
</feature>